<protein>
    <recommendedName>
        <fullName evidence="3">DUF2922 domain-containing protein</fullName>
    </recommendedName>
</protein>
<name>A0A1E5LEE0_9BACI</name>
<comment type="caution">
    <text evidence="1">The sequence shown here is derived from an EMBL/GenBank/DDBJ whole genome shotgun (WGS) entry which is preliminary data.</text>
</comment>
<dbReference type="OrthoDB" id="2454247at2"/>
<gene>
    <name evidence="1" type="ORF">BFG57_15745</name>
</gene>
<evidence type="ECO:0000313" key="1">
    <source>
        <dbReference type="EMBL" id="OEH92434.1"/>
    </source>
</evidence>
<organism evidence="1 2">
    <name type="scientific">Bacillus solimangrovi</name>
    <dbReference type="NCBI Taxonomy" id="1305675"/>
    <lineage>
        <taxon>Bacteria</taxon>
        <taxon>Bacillati</taxon>
        <taxon>Bacillota</taxon>
        <taxon>Bacilli</taxon>
        <taxon>Bacillales</taxon>
        <taxon>Bacillaceae</taxon>
        <taxon>Bacillus</taxon>
    </lineage>
</organism>
<dbReference type="AlphaFoldDB" id="A0A1E5LEE0"/>
<evidence type="ECO:0008006" key="3">
    <source>
        <dbReference type="Google" id="ProtNLM"/>
    </source>
</evidence>
<dbReference type="STRING" id="1305675.BFG57_15745"/>
<dbReference type="Pfam" id="PF11148">
    <property type="entry name" value="DUF2922"/>
    <property type="match status" value="1"/>
</dbReference>
<dbReference type="InterPro" id="IPR021321">
    <property type="entry name" value="DUF2922"/>
</dbReference>
<keyword evidence="2" id="KW-1185">Reference proteome</keyword>
<dbReference type="EMBL" id="MJEH01000028">
    <property type="protein sequence ID" value="OEH92434.1"/>
    <property type="molecule type" value="Genomic_DNA"/>
</dbReference>
<proteinExistence type="predicted"/>
<evidence type="ECO:0000313" key="2">
    <source>
        <dbReference type="Proteomes" id="UP000095209"/>
    </source>
</evidence>
<accession>A0A1E5LEE0</accession>
<reference evidence="1 2" key="1">
    <citation type="submission" date="2016-08" db="EMBL/GenBank/DDBJ databases">
        <title>Genome of Bacillus solimangrovi GH2-4.</title>
        <authorList>
            <person name="Lim S."/>
            <person name="Kim B.-C."/>
        </authorList>
    </citation>
    <scope>NUCLEOTIDE SEQUENCE [LARGE SCALE GENOMIC DNA]</scope>
    <source>
        <strain evidence="1 2">GH2-4</strain>
    </source>
</reference>
<dbReference type="RefSeq" id="WP_069717511.1">
    <property type="nucleotide sequence ID" value="NZ_MJEH01000028.1"/>
</dbReference>
<dbReference type="Proteomes" id="UP000095209">
    <property type="component" value="Unassembled WGS sequence"/>
</dbReference>
<sequence length="71" mass="7646">MKKLELKFTTLEGTTATVSVDAPVEPVDPAAVSATMDEILSQDVFITSKGPFVSKKEARLVDHTVTTIELP</sequence>